<dbReference type="PANTHER" id="PTHR31353">
    <property type="entry name" value="FAM98"/>
    <property type="match status" value="1"/>
</dbReference>
<dbReference type="AlphaFoldDB" id="A0AAN9GCF2"/>
<dbReference type="Proteomes" id="UP001374579">
    <property type="component" value="Unassembled WGS sequence"/>
</dbReference>
<evidence type="ECO:0000256" key="2">
    <source>
        <dbReference type="SAM" id="MobiDB-lite"/>
    </source>
</evidence>
<protein>
    <recommendedName>
        <fullName evidence="5">Protein FAM98A</fullName>
    </recommendedName>
</protein>
<dbReference type="GO" id="GO:0072669">
    <property type="term" value="C:tRNA-splicing ligase complex"/>
    <property type="evidence" value="ECO:0007669"/>
    <property type="project" value="TreeGrafter"/>
</dbReference>
<comment type="caution">
    <text evidence="3">The sequence shown here is derived from an EMBL/GenBank/DDBJ whole genome shotgun (WGS) entry which is preliminary data.</text>
</comment>
<evidence type="ECO:0000313" key="4">
    <source>
        <dbReference type="Proteomes" id="UP001374579"/>
    </source>
</evidence>
<reference evidence="3 4" key="1">
    <citation type="submission" date="2024-02" db="EMBL/GenBank/DDBJ databases">
        <title>Chromosome-scale genome assembly of the rough periwinkle Littorina saxatilis.</title>
        <authorList>
            <person name="De Jode A."/>
            <person name="Faria R."/>
            <person name="Formenti G."/>
            <person name="Sims Y."/>
            <person name="Smith T.P."/>
            <person name="Tracey A."/>
            <person name="Wood J.M.D."/>
            <person name="Zagrodzka Z.B."/>
            <person name="Johannesson K."/>
            <person name="Butlin R.K."/>
            <person name="Leder E.H."/>
        </authorList>
    </citation>
    <scope>NUCLEOTIDE SEQUENCE [LARGE SCALE GENOMIC DNA]</scope>
    <source>
        <strain evidence="3">Snail1</strain>
        <tissue evidence="3">Muscle</tissue>
    </source>
</reference>
<keyword evidence="4" id="KW-1185">Reference proteome</keyword>
<evidence type="ECO:0008006" key="5">
    <source>
        <dbReference type="Google" id="ProtNLM"/>
    </source>
</evidence>
<sequence>MENDILDALEDLGYAGAISDLDTLTQATKEGATSVAFTQVVQWLVQHIADLAKVEERVHAINEEAESANFLLEVSGFLREYGCGYPDLTEGPVNDRLNTSQKCFQLLDYLTSELAAVRMIAKKKPSMLQAVEDQVAPQAESEVAAALKKMLITLGFPKPPDNITAFQLFSKVEAKVKELMPQYPGQVGKPLLKSRLSDKQWEAVVEINEVMTQEYRVRREMLLKRLDVTIQSFMWSDKAKGNQNKIAKVYQPVRETLTAKSKIGVAEILAARDDLTRIQKTSSGDSRKECTINKILIGRVPDRGGRAWELEPPPPEMPFFMKRDNAPQGHRPQSGRGGGGDFRGGGHDRGRGGQDRGRGGYDRGRGDRGGGRVQGGWGNANTQSYGTSWDQGGGGYGRGGRGGGYRGGGGGGYQGGGGGYQGGGGHQGGGGYQGGGYQGGGQDGSYQGGGGGYQGGGGGQRGGGRGRGARGARR</sequence>
<gene>
    <name evidence="3" type="ORF">V1264_018074</name>
</gene>
<evidence type="ECO:0000313" key="3">
    <source>
        <dbReference type="EMBL" id="KAK7103112.1"/>
    </source>
</evidence>
<dbReference type="EMBL" id="JBAMIC010000008">
    <property type="protein sequence ID" value="KAK7103112.1"/>
    <property type="molecule type" value="Genomic_DNA"/>
</dbReference>
<proteinExistence type="inferred from homology"/>
<accession>A0AAN9GCF2</accession>
<evidence type="ECO:0000256" key="1">
    <source>
        <dbReference type="ARBA" id="ARBA00007218"/>
    </source>
</evidence>
<feature type="region of interest" description="Disordered" evidence="2">
    <location>
        <begin position="304"/>
        <end position="474"/>
    </location>
</feature>
<feature type="compositionally biased region" description="Polar residues" evidence="2">
    <location>
        <begin position="379"/>
        <end position="390"/>
    </location>
</feature>
<organism evidence="3 4">
    <name type="scientific">Littorina saxatilis</name>
    <dbReference type="NCBI Taxonomy" id="31220"/>
    <lineage>
        <taxon>Eukaryota</taxon>
        <taxon>Metazoa</taxon>
        <taxon>Spiralia</taxon>
        <taxon>Lophotrochozoa</taxon>
        <taxon>Mollusca</taxon>
        <taxon>Gastropoda</taxon>
        <taxon>Caenogastropoda</taxon>
        <taxon>Littorinimorpha</taxon>
        <taxon>Littorinoidea</taxon>
        <taxon>Littorinidae</taxon>
        <taxon>Littorina</taxon>
    </lineage>
</organism>
<dbReference type="Pfam" id="PF10239">
    <property type="entry name" value="DUF2465"/>
    <property type="match status" value="1"/>
</dbReference>
<dbReference type="PANTHER" id="PTHR31353:SF1">
    <property type="entry name" value="PROTEIN FAM98B"/>
    <property type="match status" value="1"/>
</dbReference>
<name>A0AAN9GCF2_9CAEN</name>
<feature type="compositionally biased region" description="Basic and acidic residues" evidence="2">
    <location>
        <begin position="344"/>
        <end position="370"/>
    </location>
</feature>
<comment type="similarity">
    <text evidence="1">Belongs to the FAM98 family.</text>
</comment>
<dbReference type="InterPro" id="IPR018797">
    <property type="entry name" value="FAM98"/>
</dbReference>
<feature type="compositionally biased region" description="Gly residues" evidence="2">
    <location>
        <begin position="391"/>
        <end position="466"/>
    </location>
</feature>